<feature type="region of interest" description="Disordered" evidence="1">
    <location>
        <begin position="565"/>
        <end position="585"/>
    </location>
</feature>
<evidence type="ECO:0008006" key="4">
    <source>
        <dbReference type="Google" id="ProtNLM"/>
    </source>
</evidence>
<evidence type="ECO:0000256" key="1">
    <source>
        <dbReference type="SAM" id="MobiDB-lite"/>
    </source>
</evidence>
<dbReference type="Gene3D" id="3.30.870.10">
    <property type="entry name" value="Endonuclease Chain A"/>
    <property type="match status" value="2"/>
</dbReference>
<name>A0ABW7N230_9FLAO</name>
<feature type="compositionally biased region" description="Polar residues" evidence="1">
    <location>
        <begin position="505"/>
        <end position="518"/>
    </location>
</feature>
<protein>
    <recommendedName>
        <fullName evidence="4">Phospholipase D-like domain-containing protein</fullName>
    </recommendedName>
</protein>
<proteinExistence type="predicted"/>
<comment type="caution">
    <text evidence="2">The sequence shown here is derived from an EMBL/GenBank/DDBJ whole genome shotgun (WGS) entry which is preliminary data.</text>
</comment>
<evidence type="ECO:0000313" key="2">
    <source>
        <dbReference type="EMBL" id="MFH6772815.1"/>
    </source>
</evidence>
<accession>A0ABW7N230</accession>
<reference evidence="2 3" key="1">
    <citation type="submission" date="2024-02" db="EMBL/GenBank/DDBJ databases">
        <title>A Gaetbulibacter species isolated from tidal flats and genomic insights of their niches.</title>
        <authorList>
            <person name="Ye Y."/>
        </authorList>
    </citation>
    <scope>NUCLEOTIDE SEQUENCE [LARGE SCALE GENOMIC DNA]</scope>
    <source>
        <strain evidence="2 3">KYW382</strain>
    </source>
</reference>
<gene>
    <name evidence="2" type="ORF">V8G58_12805</name>
</gene>
<feature type="compositionally biased region" description="Acidic residues" evidence="1">
    <location>
        <begin position="565"/>
        <end position="577"/>
    </location>
</feature>
<dbReference type="Proteomes" id="UP001610100">
    <property type="component" value="Unassembled WGS sequence"/>
</dbReference>
<dbReference type="RefSeq" id="WP_344741708.1">
    <property type="nucleotide sequence ID" value="NZ_BAABAY010000006.1"/>
</dbReference>
<feature type="region of interest" description="Disordered" evidence="1">
    <location>
        <begin position="499"/>
        <end position="520"/>
    </location>
</feature>
<sequence length="869" mass="99219">MSEKKLFHEVPKSADFHSVVMTTYSFDFHHFESQVLRPLKSRGITNVNIFADTAMLDQSIGFSTGHLKSLSTSYSINSIPCLGAFHPKITILAGEKDVLLLQGSGNITNGGHGKNHEVFSVFYANNENQTQLPLIQEAWNYVRVLTKRIKGLSAEKLDWVSSNCNLLTESIGNKHQFVKITNDFGAALVYNETTSIWQQLQSLLPSDTIKNIKIFSPFYDEKGSFINLLASRYPDCQIEAFLQPDKGIHPHKMPAHNNIKFFSWESTNRAKSTVVKFDRKLHSKIIWFDAGEDQYGLFGSPNATIKAFGSESNRGSNDEFAVLIKVKDQSILEELELTGQFQSWLPQEILQVQTTEDEAEKEQARNTGKIKLLGSDQDGKKITLFIKDITAYKNADIVFYNHWGEELERISLILKDTKIRVELNETNKINTVAFVQFVDSKGNSISNKQIVNSLHDLWNTNPSIENRRLMKLGSLIETGNNKLFDVITFFNDIQSGKRTLKKRSSGGNSAHGNENNETPAAAISYEEAIALSKESKEHQHLLKQHSSIRIWDAIERYFNELAMSEEEEDMNDEEEADATISRDRKDKKERIEPVTLNSINVLNSRRRAIENFLNNYLNGLKRSTNTKNYKLGLIDLAMFLIVMKHLIEFAEREIIFKVDESNQETYVLYPLSGKLSELTSFSGAILNLLGHFVNLLFHAPFQEVDDEYINTKLKHYKTLVKRTALFSLAMIKENYKNHEQGSKWANILAFNIMNQLGLPEEGFEKHLEEFLKNTSIKNQEINNLTTVLNNLIVQYNSFNESNEFHFSDSLGICQIIKRIPLSGPTKFLKLGRPGFEYNSESNDFILSKLYNYKTGKMQPSLQKFKKSRV</sequence>
<dbReference type="EMBL" id="JBAWKB010000004">
    <property type="protein sequence ID" value="MFH6772815.1"/>
    <property type="molecule type" value="Genomic_DNA"/>
</dbReference>
<organism evidence="2 3">
    <name type="scientific">Gaetbulibacter aestuarii</name>
    <dbReference type="NCBI Taxonomy" id="1502358"/>
    <lineage>
        <taxon>Bacteria</taxon>
        <taxon>Pseudomonadati</taxon>
        <taxon>Bacteroidota</taxon>
        <taxon>Flavobacteriia</taxon>
        <taxon>Flavobacteriales</taxon>
        <taxon>Flavobacteriaceae</taxon>
        <taxon>Gaetbulibacter</taxon>
    </lineage>
</organism>
<keyword evidence="3" id="KW-1185">Reference proteome</keyword>
<evidence type="ECO:0000313" key="3">
    <source>
        <dbReference type="Proteomes" id="UP001610100"/>
    </source>
</evidence>